<dbReference type="EMBL" id="ALAN01000076">
    <property type="protein sequence ID" value="ETI68140.1"/>
    <property type="molecule type" value="Genomic_DNA"/>
</dbReference>
<dbReference type="Proteomes" id="UP000018877">
    <property type="component" value="Unassembled WGS sequence"/>
</dbReference>
<comment type="caution">
    <text evidence="1">The sequence shown here is derived from an EMBL/GenBank/DDBJ whole genome shotgun (WGS) entry which is preliminary data.</text>
</comment>
<reference evidence="1 2" key="1">
    <citation type="journal article" date="2014" name="Environ. Microbiol.">
        <title>The nitrate-ammonifying and nosZ-carrying bacterium Bacillus vireti is a potent source and sink for nitric and nitrous oxide under high nitrate conditions.</title>
        <authorList>
            <person name="Mania D."/>
            <person name="Heylen K."/>
            <person name="van Spanning R.J."/>
            <person name="Frostegard A."/>
        </authorList>
    </citation>
    <scope>NUCLEOTIDE SEQUENCE [LARGE SCALE GENOMIC DNA]</scope>
    <source>
        <strain evidence="1 2">LMG 21834</strain>
    </source>
</reference>
<gene>
    <name evidence="1" type="ORF">BAVI_14094</name>
</gene>
<keyword evidence="2" id="KW-1185">Reference proteome</keyword>
<proteinExistence type="predicted"/>
<protein>
    <submittedName>
        <fullName evidence="1">Uncharacterized protein</fullName>
    </submittedName>
</protein>
<evidence type="ECO:0000313" key="2">
    <source>
        <dbReference type="Proteomes" id="UP000018877"/>
    </source>
</evidence>
<dbReference type="RefSeq" id="WP_024029002.1">
    <property type="nucleotide sequence ID" value="NZ_ALAN01000076.1"/>
</dbReference>
<dbReference type="AlphaFoldDB" id="A0AB94IM97"/>
<evidence type="ECO:0000313" key="1">
    <source>
        <dbReference type="EMBL" id="ETI68140.1"/>
    </source>
</evidence>
<sequence>MNSDVQKYKDMEKRLTLMHDKAWLQTIDEIKKFVYDDNFRYSVTYKQDRQRNNRNFTFQDVSFVEETNTFIFTSFSYHWETGELEKDKVSDRLTLKDIEIIKVNKNEVEDYSDLNGFI</sequence>
<name>A0AB94IM97_9BACI</name>
<organism evidence="1 2">
    <name type="scientific">Neobacillus vireti LMG 21834</name>
    <dbReference type="NCBI Taxonomy" id="1131730"/>
    <lineage>
        <taxon>Bacteria</taxon>
        <taxon>Bacillati</taxon>
        <taxon>Bacillota</taxon>
        <taxon>Bacilli</taxon>
        <taxon>Bacillales</taxon>
        <taxon>Bacillaceae</taxon>
        <taxon>Neobacillus</taxon>
    </lineage>
</organism>
<accession>A0AB94IM97</accession>